<dbReference type="SUPFAM" id="SSF57716">
    <property type="entry name" value="Glucocorticoid receptor-like (DNA-binding domain)"/>
    <property type="match status" value="1"/>
</dbReference>
<dbReference type="PANTHER" id="PTHR36150:SF1">
    <property type="entry name" value="DNA GYRASE INHIBITOR YACG"/>
    <property type="match status" value="1"/>
</dbReference>
<dbReference type="GO" id="GO:0008657">
    <property type="term" value="F:DNA topoisomerase type II (double strand cut, ATP-hydrolyzing) inhibitor activity"/>
    <property type="evidence" value="ECO:0007669"/>
    <property type="project" value="UniProtKB-UniRule"/>
</dbReference>
<proteinExistence type="inferred from homology"/>
<evidence type="ECO:0000256" key="1">
    <source>
        <dbReference type="ARBA" id="ARBA00022723"/>
    </source>
</evidence>
<comment type="subunit">
    <text evidence="3">Interacts with GyrB.</text>
</comment>
<dbReference type="GO" id="GO:0008270">
    <property type="term" value="F:zinc ion binding"/>
    <property type="evidence" value="ECO:0007669"/>
    <property type="project" value="UniProtKB-UniRule"/>
</dbReference>
<evidence type="ECO:0000256" key="4">
    <source>
        <dbReference type="SAM" id="MobiDB-lite"/>
    </source>
</evidence>
<dbReference type="PANTHER" id="PTHR36150">
    <property type="entry name" value="DNA GYRASE INHIBITOR YACG"/>
    <property type="match status" value="1"/>
</dbReference>
<keyword evidence="1 3" id="KW-0479">Metal-binding</keyword>
<dbReference type="AlphaFoldDB" id="A0A5C5YPZ9"/>
<accession>A0A5C5YPZ9</accession>
<dbReference type="HAMAP" id="MF_00649">
    <property type="entry name" value="DNA_gyrase_inhibitor_YacG"/>
    <property type="match status" value="1"/>
</dbReference>
<dbReference type="EMBL" id="SJPO01000005">
    <property type="protein sequence ID" value="TWT76909.1"/>
    <property type="molecule type" value="Genomic_DNA"/>
</dbReference>
<comment type="cofactor">
    <cofactor evidence="3">
        <name>Zn(2+)</name>
        <dbReference type="ChEBI" id="CHEBI:29105"/>
    </cofactor>
    <text evidence="3">Binds 1 zinc ion.</text>
</comment>
<dbReference type="Gene3D" id="3.30.50.10">
    <property type="entry name" value="Erythroid Transcription Factor GATA-1, subunit A"/>
    <property type="match status" value="1"/>
</dbReference>
<evidence type="ECO:0000313" key="6">
    <source>
        <dbReference type="Proteomes" id="UP000318478"/>
    </source>
</evidence>
<comment type="similarity">
    <text evidence="3">Belongs to the DNA gyrase inhibitor YacG family.</text>
</comment>
<feature type="compositionally biased region" description="Acidic residues" evidence="4">
    <location>
        <begin position="46"/>
        <end position="57"/>
    </location>
</feature>
<comment type="caution">
    <text evidence="5">The sequence shown here is derived from an EMBL/GenBank/DDBJ whole genome shotgun (WGS) entry which is preliminary data.</text>
</comment>
<feature type="binding site" evidence="3">
    <location>
        <position position="21"/>
    </location>
    <ligand>
        <name>Zn(2+)</name>
        <dbReference type="ChEBI" id="CHEBI:29105"/>
    </ligand>
</feature>
<keyword evidence="2 3" id="KW-0862">Zinc</keyword>
<feature type="region of interest" description="Disordered" evidence="4">
    <location>
        <begin position="38"/>
        <end position="57"/>
    </location>
</feature>
<dbReference type="InterPro" id="IPR005584">
    <property type="entry name" value="DNA_gyrase_inhibitor_YacG"/>
</dbReference>
<dbReference type="OrthoDB" id="9809663at2"/>
<dbReference type="GO" id="GO:0006355">
    <property type="term" value="P:regulation of DNA-templated transcription"/>
    <property type="evidence" value="ECO:0007669"/>
    <property type="project" value="InterPro"/>
</dbReference>
<evidence type="ECO:0000256" key="3">
    <source>
        <dbReference type="HAMAP-Rule" id="MF_00649"/>
    </source>
</evidence>
<evidence type="ECO:0000256" key="2">
    <source>
        <dbReference type="ARBA" id="ARBA00022833"/>
    </source>
</evidence>
<dbReference type="RefSeq" id="WP_146587055.1">
    <property type="nucleotide sequence ID" value="NZ_SJPO01000005.1"/>
</dbReference>
<gene>
    <name evidence="3" type="primary">yacG</name>
    <name evidence="5" type="ORF">Pla123a_23340</name>
</gene>
<sequence>MLCPVCNNDFSPKKTPAMPFCSERCKLIDLGRWLDEGYSLPTVPDPEADEQPPEWNN</sequence>
<dbReference type="InterPro" id="IPR013088">
    <property type="entry name" value="Znf_NHR/GATA"/>
</dbReference>
<dbReference type="Proteomes" id="UP000318478">
    <property type="component" value="Unassembled WGS sequence"/>
</dbReference>
<evidence type="ECO:0000313" key="5">
    <source>
        <dbReference type="EMBL" id="TWT76909.1"/>
    </source>
</evidence>
<name>A0A5C5YPZ9_9BACT</name>
<feature type="binding site" evidence="3">
    <location>
        <position position="25"/>
    </location>
    <ligand>
        <name>Zn(2+)</name>
        <dbReference type="ChEBI" id="CHEBI:29105"/>
    </ligand>
</feature>
<dbReference type="Pfam" id="PF03884">
    <property type="entry name" value="YacG"/>
    <property type="match status" value="1"/>
</dbReference>
<feature type="binding site" evidence="3">
    <location>
        <position position="3"/>
    </location>
    <ligand>
        <name>Zn(2+)</name>
        <dbReference type="ChEBI" id="CHEBI:29105"/>
    </ligand>
</feature>
<feature type="binding site" evidence="3">
    <location>
        <position position="6"/>
    </location>
    <ligand>
        <name>Zn(2+)</name>
        <dbReference type="ChEBI" id="CHEBI:29105"/>
    </ligand>
</feature>
<comment type="function">
    <text evidence="3">Inhibits all the catalytic activities of DNA gyrase by preventing its interaction with DNA. Acts by binding directly to the C-terminal domain of GyrB, which probably disrupts DNA binding by the gyrase.</text>
</comment>
<protein>
    <recommendedName>
        <fullName evidence="3">DNA gyrase inhibitor YacG</fullName>
    </recommendedName>
</protein>
<reference evidence="5 6" key="1">
    <citation type="submission" date="2019-02" db="EMBL/GenBank/DDBJ databases">
        <title>Deep-cultivation of Planctomycetes and their phenomic and genomic characterization uncovers novel biology.</title>
        <authorList>
            <person name="Wiegand S."/>
            <person name="Jogler M."/>
            <person name="Boedeker C."/>
            <person name="Pinto D."/>
            <person name="Vollmers J."/>
            <person name="Rivas-Marin E."/>
            <person name="Kohn T."/>
            <person name="Peeters S.H."/>
            <person name="Heuer A."/>
            <person name="Rast P."/>
            <person name="Oberbeckmann S."/>
            <person name="Bunk B."/>
            <person name="Jeske O."/>
            <person name="Meyerdierks A."/>
            <person name="Storesund J.E."/>
            <person name="Kallscheuer N."/>
            <person name="Luecker S."/>
            <person name="Lage O.M."/>
            <person name="Pohl T."/>
            <person name="Merkel B.J."/>
            <person name="Hornburger P."/>
            <person name="Mueller R.-W."/>
            <person name="Bruemmer F."/>
            <person name="Labrenz M."/>
            <person name="Spormann A.M."/>
            <person name="Op Den Camp H."/>
            <person name="Overmann J."/>
            <person name="Amann R."/>
            <person name="Jetten M.S.M."/>
            <person name="Mascher T."/>
            <person name="Medema M.H."/>
            <person name="Devos D.P."/>
            <person name="Kaster A.-K."/>
            <person name="Ovreas L."/>
            <person name="Rohde M."/>
            <person name="Galperin M.Y."/>
            <person name="Jogler C."/>
        </authorList>
    </citation>
    <scope>NUCLEOTIDE SEQUENCE [LARGE SCALE GENOMIC DNA]</scope>
    <source>
        <strain evidence="5 6">Pla123a</strain>
    </source>
</reference>
<keyword evidence="6" id="KW-1185">Reference proteome</keyword>
<organism evidence="5 6">
    <name type="scientific">Posidoniimonas polymericola</name>
    <dbReference type="NCBI Taxonomy" id="2528002"/>
    <lineage>
        <taxon>Bacteria</taxon>
        <taxon>Pseudomonadati</taxon>
        <taxon>Planctomycetota</taxon>
        <taxon>Planctomycetia</taxon>
        <taxon>Pirellulales</taxon>
        <taxon>Lacipirellulaceae</taxon>
        <taxon>Posidoniimonas</taxon>
    </lineage>
</organism>